<name>A0A9D4CEQ2_DREPO</name>
<feature type="compositionally biased region" description="Basic and acidic residues" evidence="1">
    <location>
        <begin position="53"/>
        <end position="73"/>
    </location>
</feature>
<dbReference type="PANTHER" id="PTHR34239:SF2">
    <property type="entry name" value="TRANSPOSABLE ELEMENT P TRANSPOSASE_THAP9 CONSERVED DOMAIN-CONTAINING PROTEIN"/>
    <property type="match status" value="1"/>
</dbReference>
<evidence type="ECO:0000313" key="2">
    <source>
        <dbReference type="EMBL" id="KAH3723527.1"/>
    </source>
</evidence>
<feature type="compositionally biased region" description="Basic residues" evidence="1">
    <location>
        <begin position="331"/>
        <end position="351"/>
    </location>
</feature>
<keyword evidence="3" id="KW-1185">Reference proteome</keyword>
<comment type="caution">
    <text evidence="2">The sequence shown here is derived from an EMBL/GenBank/DDBJ whole genome shotgun (WGS) entry which is preliminary data.</text>
</comment>
<feature type="region of interest" description="Disordered" evidence="1">
    <location>
        <begin position="53"/>
        <end position="106"/>
    </location>
</feature>
<dbReference type="EMBL" id="JAIWYP010000012">
    <property type="protein sequence ID" value="KAH3723527.1"/>
    <property type="molecule type" value="Genomic_DNA"/>
</dbReference>
<protein>
    <submittedName>
        <fullName evidence="2">Uncharacterized protein</fullName>
    </submittedName>
</protein>
<reference evidence="2" key="1">
    <citation type="journal article" date="2019" name="bioRxiv">
        <title>The Genome of the Zebra Mussel, Dreissena polymorpha: A Resource for Invasive Species Research.</title>
        <authorList>
            <person name="McCartney M.A."/>
            <person name="Auch B."/>
            <person name="Kono T."/>
            <person name="Mallez S."/>
            <person name="Zhang Y."/>
            <person name="Obille A."/>
            <person name="Becker A."/>
            <person name="Abrahante J.E."/>
            <person name="Garbe J."/>
            <person name="Badalamenti J.P."/>
            <person name="Herman A."/>
            <person name="Mangelson H."/>
            <person name="Liachko I."/>
            <person name="Sullivan S."/>
            <person name="Sone E.D."/>
            <person name="Koren S."/>
            <person name="Silverstein K.A.T."/>
            <person name="Beckman K.B."/>
            <person name="Gohl D.M."/>
        </authorList>
    </citation>
    <scope>NUCLEOTIDE SEQUENCE</scope>
    <source>
        <strain evidence="2">Duluth1</strain>
        <tissue evidence="2">Whole animal</tissue>
    </source>
</reference>
<accession>A0A9D4CEQ2</accession>
<dbReference type="Proteomes" id="UP000828390">
    <property type="component" value="Unassembled WGS sequence"/>
</dbReference>
<feature type="compositionally biased region" description="Polar residues" evidence="1">
    <location>
        <begin position="316"/>
        <end position="330"/>
    </location>
</feature>
<feature type="region of interest" description="Disordered" evidence="1">
    <location>
        <begin position="313"/>
        <end position="351"/>
    </location>
</feature>
<evidence type="ECO:0000313" key="3">
    <source>
        <dbReference type="Proteomes" id="UP000828390"/>
    </source>
</evidence>
<reference evidence="2" key="2">
    <citation type="submission" date="2020-11" db="EMBL/GenBank/DDBJ databases">
        <authorList>
            <person name="McCartney M.A."/>
            <person name="Auch B."/>
            <person name="Kono T."/>
            <person name="Mallez S."/>
            <person name="Becker A."/>
            <person name="Gohl D.M."/>
            <person name="Silverstein K.A.T."/>
            <person name="Koren S."/>
            <person name="Bechman K.B."/>
            <person name="Herman A."/>
            <person name="Abrahante J.E."/>
            <person name="Garbe J."/>
        </authorList>
    </citation>
    <scope>NUCLEOTIDE SEQUENCE</scope>
    <source>
        <strain evidence="2">Duluth1</strain>
        <tissue evidence="2">Whole animal</tissue>
    </source>
</reference>
<dbReference type="AlphaFoldDB" id="A0A9D4CEQ2"/>
<sequence length="351" mass="40165">MSDQPGHNPPGAPEQRGEEILQELNKNMSKFADIARSVGEMKSTIENLQKDVKEIKRKNQEEAGPSKKSRISDSDMCQSGPSKQLQAPAVTVAESSDSESEPMDAEIDELQGYLDEESCSDEEDCDLITELTQFCTETTETGEAVSPNIAEITNKAIKNKQSEEKIKEILNRHKRPVNIEFLQVPKVDEFLWRQLKQSPRHSDFILQKSHSTLAQVAVPIIKALERIQTSKDKVLKQLLSDAFKLATNGIQKTTNYRREKLKKELQPRYRHLGNLDSSAEKLFEKIPEAIKTTEGAKQIVNMRYAPTQRKPFLGQRPNQHRWNPGANQFRRNNHAYQHKRRGNFKMHPKQK</sequence>
<dbReference type="PANTHER" id="PTHR34239">
    <property type="entry name" value="APPLE DOMAIN-CONTAINING PROTEIN"/>
    <property type="match status" value="1"/>
</dbReference>
<proteinExistence type="predicted"/>
<evidence type="ECO:0000256" key="1">
    <source>
        <dbReference type="SAM" id="MobiDB-lite"/>
    </source>
</evidence>
<feature type="compositionally biased region" description="Polar residues" evidence="1">
    <location>
        <begin position="75"/>
        <end position="85"/>
    </location>
</feature>
<gene>
    <name evidence="2" type="ORF">DPMN_049317</name>
</gene>
<feature type="compositionally biased region" description="Acidic residues" evidence="1">
    <location>
        <begin position="96"/>
        <end position="106"/>
    </location>
</feature>
<organism evidence="2 3">
    <name type="scientific">Dreissena polymorpha</name>
    <name type="common">Zebra mussel</name>
    <name type="synonym">Mytilus polymorpha</name>
    <dbReference type="NCBI Taxonomy" id="45954"/>
    <lineage>
        <taxon>Eukaryota</taxon>
        <taxon>Metazoa</taxon>
        <taxon>Spiralia</taxon>
        <taxon>Lophotrochozoa</taxon>
        <taxon>Mollusca</taxon>
        <taxon>Bivalvia</taxon>
        <taxon>Autobranchia</taxon>
        <taxon>Heteroconchia</taxon>
        <taxon>Euheterodonta</taxon>
        <taxon>Imparidentia</taxon>
        <taxon>Neoheterodontei</taxon>
        <taxon>Myida</taxon>
        <taxon>Dreissenoidea</taxon>
        <taxon>Dreissenidae</taxon>
        <taxon>Dreissena</taxon>
    </lineage>
</organism>
<dbReference type="OrthoDB" id="6140514at2759"/>